<dbReference type="InterPro" id="IPR013830">
    <property type="entry name" value="SGNH_hydro"/>
</dbReference>
<dbReference type="PANTHER" id="PTHR30383:SF5">
    <property type="entry name" value="SGNH HYDROLASE-TYPE ESTERASE DOMAIN-CONTAINING PROTEIN"/>
    <property type="match status" value="1"/>
</dbReference>
<comment type="caution">
    <text evidence="2">The sequence shown here is derived from an EMBL/GenBank/DDBJ whole genome shotgun (WGS) entry which is preliminary data.</text>
</comment>
<name>A0ABS3QHB0_9BACT</name>
<keyword evidence="3" id="KW-1185">Reference proteome</keyword>
<dbReference type="Proteomes" id="UP000664369">
    <property type="component" value="Unassembled WGS sequence"/>
</dbReference>
<sequence length="203" mass="22600">MQWYQEEIARLKELPVASTKSRPRVVFYGSSTFTRWPELARCFPWVETVNLGFGGSTLAACAWFFQQLVPQQQPDALLIYAGDNDLGDGRTAEEVVLFYDHLLASVRATLGQIPVVFVSIKLSPARQHLRPSIDYANATIRQRIAGAGPNSYYLDINPGMVDGRGYPRPALFEADGLHLSPEGYAVWQQKIGAALMHLYPSTP</sequence>
<dbReference type="RefSeq" id="WP_208176139.1">
    <property type="nucleotide sequence ID" value="NZ_JAGETZ010000007.1"/>
</dbReference>
<evidence type="ECO:0000259" key="1">
    <source>
        <dbReference type="Pfam" id="PF13472"/>
    </source>
</evidence>
<organism evidence="2 3">
    <name type="scientific">Hymenobacter negativus</name>
    <dbReference type="NCBI Taxonomy" id="2795026"/>
    <lineage>
        <taxon>Bacteria</taxon>
        <taxon>Pseudomonadati</taxon>
        <taxon>Bacteroidota</taxon>
        <taxon>Cytophagia</taxon>
        <taxon>Cytophagales</taxon>
        <taxon>Hymenobacteraceae</taxon>
        <taxon>Hymenobacter</taxon>
    </lineage>
</organism>
<dbReference type="InterPro" id="IPR051532">
    <property type="entry name" value="Ester_Hydrolysis_Enzymes"/>
</dbReference>
<dbReference type="PANTHER" id="PTHR30383">
    <property type="entry name" value="THIOESTERASE 1/PROTEASE 1/LYSOPHOSPHOLIPASE L1"/>
    <property type="match status" value="1"/>
</dbReference>
<reference evidence="2 3" key="1">
    <citation type="submission" date="2021-03" db="EMBL/GenBank/DDBJ databases">
        <authorList>
            <person name="Kim M.K."/>
        </authorList>
    </citation>
    <scope>NUCLEOTIDE SEQUENCE [LARGE SCALE GENOMIC DNA]</scope>
    <source>
        <strain evidence="2 3">BT442</strain>
    </source>
</reference>
<feature type="domain" description="SGNH hydrolase-type esterase" evidence="1">
    <location>
        <begin position="33"/>
        <end position="186"/>
    </location>
</feature>
<evidence type="ECO:0000313" key="3">
    <source>
        <dbReference type="Proteomes" id="UP000664369"/>
    </source>
</evidence>
<evidence type="ECO:0000313" key="2">
    <source>
        <dbReference type="EMBL" id="MBO2010506.1"/>
    </source>
</evidence>
<accession>A0ABS3QHB0</accession>
<gene>
    <name evidence="2" type="ORF">J4E00_15705</name>
</gene>
<dbReference type="SUPFAM" id="SSF52266">
    <property type="entry name" value="SGNH hydrolase"/>
    <property type="match status" value="1"/>
</dbReference>
<dbReference type="Pfam" id="PF13472">
    <property type="entry name" value="Lipase_GDSL_2"/>
    <property type="match status" value="1"/>
</dbReference>
<proteinExistence type="predicted"/>
<dbReference type="EMBL" id="JAGETZ010000007">
    <property type="protein sequence ID" value="MBO2010506.1"/>
    <property type="molecule type" value="Genomic_DNA"/>
</dbReference>
<protein>
    <submittedName>
        <fullName evidence="2">GDSL family lipase</fullName>
    </submittedName>
</protein>
<dbReference type="InterPro" id="IPR036514">
    <property type="entry name" value="SGNH_hydro_sf"/>
</dbReference>
<dbReference type="Gene3D" id="3.40.50.1110">
    <property type="entry name" value="SGNH hydrolase"/>
    <property type="match status" value="1"/>
</dbReference>